<reference evidence="4" key="2">
    <citation type="submission" date="2015-01" db="EMBL/GenBank/DDBJ databases">
        <title>Complete Genome of Bacillus megaterium Siphophage Stills.</title>
        <authorList>
            <person name="Lee S.S."/>
            <person name="Kongari R.R."/>
            <person name="Hernandez A.C."/>
            <person name="Everett G.F.K."/>
        </authorList>
    </citation>
    <scope>NUCLEOTIDE SEQUENCE [LARGE SCALE GENOMIC DNA]</scope>
</reference>
<reference evidence="3 4" key="1">
    <citation type="journal article" date="2015" name="Genome Announc.">
        <title>Complete Genome Sequence of Bacillus megaterium Siphophage Stills.</title>
        <authorList>
            <person name="Lee S.S."/>
            <person name="Kongari R.R."/>
            <person name="Hernandez A.C."/>
            <person name="Kuty Everett G.F."/>
        </authorList>
    </citation>
    <scope>NUCLEOTIDE SEQUENCE [LARGE SCALE GENOMIC DNA]</scope>
</reference>
<evidence type="ECO:0008006" key="5">
    <source>
        <dbReference type="Google" id="ProtNLM"/>
    </source>
</evidence>
<dbReference type="GeneID" id="26661004"/>
<keyword evidence="4" id="KW-1185">Reference proteome</keyword>
<evidence type="ECO:0000313" key="4">
    <source>
        <dbReference type="Proteomes" id="UP000033016"/>
    </source>
</evidence>
<dbReference type="Proteomes" id="UP000033016">
    <property type="component" value="Segment"/>
</dbReference>
<dbReference type="KEGG" id="vg:26661004"/>
<organism evidence="3 4">
    <name type="scientific">Bacillus phage Stills</name>
    <dbReference type="NCBI Taxonomy" id="1610833"/>
    <lineage>
        <taxon>Viruses</taxon>
        <taxon>Duplodnaviria</taxon>
        <taxon>Heunggongvirae</taxon>
        <taxon>Uroviricota</taxon>
        <taxon>Caudoviricetes</taxon>
        <taxon>Slashvirus</taxon>
        <taxon>Slashvirus stills</taxon>
    </lineage>
</organism>
<keyword evidence="1" id="KW-0175">Coiled coil</keyword>
<evidence type="ECO:0000256" key="1">
    <source>
        <dbReference type="SAM" id="Coils"/>
    </source>
</evidence>
<protein>
    <recommendedName>
        <fullName evidence="5">RsfA family transcriptional regulator</fullName>
    </recommendedName>
</protein>
<dbReference type="EMBL" id="KP696448">
    <property type="protein sequence ID" value="AKC02654.1"/>
    <property type="molecule type" value="Genomic_DNA"/>
</dbReference>
<evidence type="ECO:0000256" key="2">
    <source>
        <dbReference type="SAM" id="MobiDB-lite"/>
    </source>
</evidence>
<accession>A0A0E3T6A3</accession>
<dbReference type="RefSeq" id="YP_009196911.1">
    <property type="nucleotide sequence ID" value="NC_028777.1"/>
</dbReference>
<dbReference type="OrthoDB" id="10100at10239"/>
<name>A0A0E3T6A3_9CAUD</name>
<evidence type="ECO:0000313" key="3">
    <source>
        <dbReference type="EMBL" id="AKC02654.1"/>
    </source>
</evidence>
<feature type="compositionally biased region" description="Basic and acidic residues" evidence="2">
    <location>
        <begin position="186"/>
        <end position="206"/>
    </location>
</feature>
<sequence>MNNTFETVEWTHEEDLQLGETMLEVIANGGTVREGFEKYASRSDVRTVTASKFRFFSVVKKLDGYEERYEQARVLGEKLRRGKKTKNKVKPSQVEKMMNEDYVVSPEDFMVLARKFVEQQKENDVELALTEKDKEINDLKDKVEQLQYKLKQSNIDIDELKTQLEDKTEQLKIISTAFGMINNIQENDKDNPKPYKVDKHSMVVTS</sequence>
<gene>
    <name evidence="3" type="ORF">CPT_Stills26</name>
</gene>
<proteinExistence type="predicted"/>
<feature type="coiled-coil region" evidence="1">
    <location>
        <begin position="122"/>
        <end position="177"/>
    </location>
</feature>
<feature type="region of interest" description="Disordered" evidence="2">
    <location>
        <begin position="185"/>
        <end position="206"/>
    </location>
</feature>